<keyword evidence="3" id="KW-0479">Metal-binding</keyword>
<comment type="similarity">
    <text evidence="2">Belongs to the tyrosinase family.</text>
</comment>
<dbReference type="Pfam" id="PF12142">
    <property type="entry name" value="PPO1_DWL"/>
    <property type="match status" value="1"/>
</dbReference>
<keyword evidence="6" id="KW-0186">Copper</keyword>
<evidence type="ECO:0000313" key="11">
    <source>
        <dbReference type="Proteomes" id="UP001231189"/>
    </source>
</evidence>
<dbReference type="Pfam" id="PF02992">
    <property type="entry name" value="Transposase_21"/>
    <property type="match status" value="1"/>
</dbReference>
<dbReference type="InterPro" id="IPR022740">
    <property type="entry name" value="Polyphenol_oxidase_C"/>
</dbReference>
<keyword evidence="4" id="KW-0883">Thioether bond</keyword>
<dbReference type="GO" id="GO:0046872">
    <property type="term" value="F:metal ion binding"/>
    <property type="evidence" value="ECO:0007669"/>
    <property type="project" value="UniProtKB-KW"/>
</dbReference>
<dbReference type="InterPro" id="IPR002227">
    <property type="entry name" value="Tyrosinase_Cu-bd"/>
</dbReference>
<evidence type="ECO:0000256" key="5">
    <source>
        <dbReference type="ARBA" id="ARBA00023002"/>
    </source>
</evidence>
<dbReference type="PROSITE" id="PS00498">
    <property type="entry name" value="TYROSINASE_2"/>
    <property type="match status" value="1"/>
</dbReference>
<keyword evidence="5" id="KW-0560">Oxidoreductase</keyword>
<proteinExistence type="inferred from homology"/>
<dbReference type="GO" id="GO:0004097">
    <property type="term" value="F:catechol oxidase activity"/>
    <property type="evidence" value="ECO:0007669"/>
    <property type="project" value="InterPro"/>
</dbReference>
<dbReference type="PANTHER" id="PTHR11474">
    <property type="entry name" value="TYROSINASE FAMILY MEMBER"/>
    <property type="match status" value="1"/>
</dbReference>
<feature type="compositionally biased region" description="Acidic residues" evidence="8">
    <location>
        <begin position="26"/>
        <end position="46"/>
    </location>
</feature>
<dbReference type="InterPro" id="IPR022739">
    <property type="entry name" value="Polyphenol_oxidase_cen"/>
</dbReference>
<keyword evidence="11" id="KW-1185">Reference proteome</keyword>
<dbReference type="Pfam" id="PF00264">
    <property type="entry name" value="Tyrosinase"/>
    <property type="match status" value="1"/>
</dbReference>
<dbReference type="InterPro" id="IPR004242">
    <property type="entry name" value="Transposase_21"/>
</dbReference>
<dbReference type="InterPro" id="IPR008922">
    <property type="entry name" value="Di-copper_centre_dom_sf"/>
</dbReference>
<keyword evidence="7" id="KW-1015">Disulfide bond</keyword>
<dbReference type="AlphaFoldDB" id="A0AAD8WMF1"/>
<dbReference type="Proteomes" id="UP001231189">
    <property type="component" value="Unassembled WGS sequence"/>
</dbReference>
<reference evidence="10" key="1">
    <citation type="submission" date="2023-07" db="EMBL/GenBank/DDBJ databases">
        <title>A chromosome-level genome assembly of Lolium multiflorum.</title>
        <authorList>
            <person name="Chen Y."/>
            <person name="Copetti D."/>
            <person name="Kolliker R."/>
            <person name="Studer B."/>
        </authorList>
    </citation>
    <scope>NUCLEOTIDE SEQUENCE</scope>
    <source>
        <strain evidence="10">02402/16</strain>
        <tissue evidence="10">Leaf</tissue>
    </source>
</reference>
<evidence type="ECO:0000256" key="6">
    <source>
        <dbReference type="ARBA" id="ARBA00023008"/>
    </source>
</evidence>
<evidence type="ECO:0000256" key="2">
    <source>
        <dbReference type="ARBA" id="ARBA00009928"/>
    </source>
</evidence>
<feature type="compositionally biased region" description="Basic and acidic residues" evidence="8">
    <location>
        <begin position="47"/>
        <end position="69"/>
    </location>
</feature>
<dbReference type="EMBL" id="JAUUTY010000003">
    <property type="protein sequence ID" value="KAK1667854.1"/>
    <property type="molecule type" value="Genomic_DNA"/>
</dbReference>
<sequence>MMEDDDEEEEDDDIYPNYGDTATGHDEDEEAGGGDQDEEASDEPVDDDLRRAIADAHRDAETENEKRKLKGMLDDHKKKLYPNCEDGNTKLGATLELLQWKAEAGICDKPFEKLLKIMKRRFPKDNELPDSTYEAKKVLCPLGLEVLKIHACINDCILYRLEYENLEKCPVCNALRYKIRRDDPGDVEGEPPRKRVPAKVMWYAPIIPRLKRLFRNKEHARLLRWHKEDRKKDEMLRHPADGSQWRKIDREFPDFAEDARNLRAFLTVSGLDPHIVLCAGDAATAPLSNGSGDRTIGGPIVTNIQTCTKPKLPPNPIPPLYCCPPMSASEPINFTLPDPAEPLRVRRPVHAVGAEHMAKYERAIALMKALPHSDPRSFYQTANIHCAYCTGSYHQTGNPGLDVQIHFSWFFYPFHRAYLYFFERIAAKLLEEPGFALPFWSWDVPEGMQLPPEFANSSSPLYDPLRNPRHVPPKIVDLEFARQVGENNFTDEQQIQQNLRVMYKQMITNAALPSLFHGQPFRAGEADRPGAGTVELFPHNTMHTWTGDVAEPNVENMGIYYSAGRDPLFYPHHNNIDRLWVAWRDIGASRGYRGHVDFTDPDWLDSSFLFYDEEARLVRITVRDVLDIEKLRYRFDGVDMPWLDARPPATPDVNNKRGLLKSVRFPVSLDGAAVTAEVRRSRVLRSRREKDAQEEVLVVEGIETDGTDMVKFDVYVNAMQHEKVEPGGREMAESFVCLSHPSMDGTGKGMAIKTSMRVALNELLEDLGADGDEIVTVTLVPRHGKVKIGGLRIVYMME</sequence>
<feature type="region of interest" description="Disordered" evidence="8">
    <location>
        <begin position="1"/>
        <end position="69"/>
    </location>
</feature>
<evidence type="ECO:0000256" key="3">
    <source>
        <dbReference type="ARBA" id="ARBA00022723"/>
    </source>
</evidence>
<evidence type="ECO:0000313" key="10">
    <source>
        <dbReference type="EMBL" id="KAK1667854.1"/>
    </source>
</evidence>
<feature type="compositionally biased region" description="Acidic residues" evidence="8">
    <location>
        <begin position="1"/>
        <end position="14"/>
    </location>
</feature>
<feature type="domain" description="Tyrosinase copper-binding" evidence="9">
    <location>
        <begin position="566"/>
        <end position="577"/>
    </location>
</feature>
<name>A0AAD8WMF1_LOLMU</name>
<evidence type="ECO:0000256" key="7">
    <source>
        <dbReference type="ARBA" id="ARBA00023157"/>
    </source>
</evidence>
<evidence type="ECO:0000259" key="9">
    <source>
        <dbReference type="PROSITE" id="PS00498"/>
    </source>
</evidence>
<dbReference type="Pfam" id="PF12143">
    <property type="entry name" value="PPO1_KFDV"/>
    <property type="match status" value="1"/>
</dbReference>
<evidence type="ECO:0000256" key="1">
    <source>
        <dbReference type="ARBA" id="ARBA00001973"/>
    </source>
</evidence>
<dbReference type="Gene3D" id="1.10.1280.10">
    <property type="entry name" value="Di-copper center containing domain from catechol oxidase"/>
    <property type="match status" value="1"/>
</dbReference>
<comment type="caution">
    <text evidence="10">The sequence shown here is derived from an EMBL/GenBank/DDBJ whole genome shotgun (WGS) entry which is preliminary data.</text>
</comment>
<dbReference type="InterPro" id="IPR050316">
    <property type="entry name" value="Tyrosinase/Hemocyanin"/>
</dbReference>
<gene>
    <name evidence="10" type="ORF">QYE76_056013</name>
</gene>
<organism evidence="10 11">
    <name type="scientific">Lolium multiflorum</name>
    <name type="common">Italian ryegrass</name>
    <name type="synonym">Lolium perenne subsp. multiflorum</name>
    <dbReference type="NCBI Taxonomy" id="4521"/>
    <lineage>
        <taxon>Eukaryota</taxon>
        <taxon>Viridiplantae</taxon>
        <taxon>Streptophyta</taxon>
        <taxon>Embryophyta</taxon>
        <taxon>Tracheophyta</taxon>
        <taxon>Spermatophyta</taxon>
        <taxon>Magnoliopsida</taxon>
        <taxon>Liliopsida</taxon>
        <taxon>Poales</taxon>
        <taxon>Poaceae</taxon>
        <taxon>BOP clade</taxon>
        <taxon>Pooideae</taxon>
        <taxon>Poodae</taxon>
        <taxon>Poeae</taxon>
        <taxon>Poeae Chloroplast Group 2 (Poeae type)</taxon>
        <taxon>Loliodinae</taxon>
        <taxon>Loliinae</taxon>
        <taxon>Lolium</taxon>
    </lineage>
</organism>
<protein>
    <recommendedName>
        <fullName evidence="9">Tyrosinase copper-binding domain-containing protein</fullName>
    </recommendedName>
</protein>
<dbReference type="SUPFAM" id="SSF48056">
    <property type="entry name" value="Di-copper centre-containing domain"/>
    <property type="match status" value="1"/>
</dbReference>
<dbReference type="PANTHER" id="PTHR11474:SF100">
    <property type="entry name" value="POLYPHENOL OXIDASE FAMILY PROTEIN-RELATED"/>
    <property type="match status" value="1"/>
</dbReference>
<evidence type="ECO:0000256" key="8">
    <source>
        <dbReference type="SAM" id="MobiDB-lite"/>
    </source>
</evidence>
<comment type="cofactor">
    <cofactor evidence="1">
        <name>Cu(2+)</name>
        <dbReference type="ChEBI" id="CHEBI:29036"/>
    </cofactor>
</comment>
<evidence type="ECO:0000256" key="4">
    <source>
        <dbReference type="ARBA" id="ARBA00022784"/>
    </source>
</evidence>
<accession>A0AAD8WMF1</accession>
<dbReference type="PRINTS" id="PR00092">
    <property type="entry name" value="TYROSINASE"/>
</dbReference>